<dbReference type="Gene3D" id="3.40.50.150">
    <property type="entry name" value="Vaccinia Virus protein VP39"/>
    <property type="match status" value="1"/>
</dbReference>
<sequence length="236" mass="27387">MRQKLINLETKFWEGRRSNTNPSIFQHDYLFHLTLYKDIKRGFTEVRKKSKRDKLKIIDIGCGDRPYLKLLKRWVKMYVGVDISDEADVVAPAEHLPFPDASFDLALCFQVLEHAENPQKAVQEMKRIVKKGGFVLASTHGVWNHHPFPHDYYRWTHEGLKKLFEDFSEVKVKPNLNSYSSVIQIINIELYILACNNILIKLPLYGLIAALNLIGRLAIPYGQKHLSVNYLVLARV</sequence>
<dbReference type="AlphaFoldDB" id="A0A1G1VNP5"/>
<gene>
    <name evidence="2" type="ORF">A2785_02455</name>
</gene>
<dbReference type="Pfam" id="PF08241">
    <property type="entry name" value="Methyltransf_11"/>
    <property type="match status" value="1"/>
</dbReference>
<dbReference type="CDD" id="cd02440">
    <property type="entry name" value="AdoMet_MTases"/>
    <property type="match status" value="1"/>
</dbReference>
<evidence type="ECO:0000259" key="1">
    <source>
        <dbReference type="Pfam" id="PF08241"/>
    </source>
</evidence>
<dbReference type="PANTHER" id="PTHR43591:SF24">
    <property type="entry name" value="2-METHOXY-6-POLYPRENYL-1,4-BENZOQUINOL METHYLASE, MITOCHONDRIAL"/>
    <property type="match status" value="1"/>
</dbReference>
<feature type="domain" description="Methyltransferase type 11" evidence="1">
    <location>
        <begin position="58"/>
        <end position="136"/>
    </location>
</feature>
<protein>
    <recommendedName>
        <fullName evidence="1">Methyltransferase type 11 domain-containing protein</fullName>
    </recommendedName>
</protein>
<organism evidence="2 3">
    <name type="scientific">Candidatus Chisholmbacteria bacterium RIFCSPHIGHO2_01_FULL_49_18</name>
    <dbReference type="NCBI Taxonomy" id="1797590"/>
    <lineage>
        <taxon>Bacteria</taxon>
        <taxon>Candidatus Chisholmiibacteriota</taxon>
    </lineage>
</organism>
<dbReference type="InterPro" id="IPR013216">
    <property type="entry name" value="Methyltransf_11"/>
</dbReference>
<name>A0A1G1VNP5_9BACT</name>
<dbReference type="PANTHER" id="PTHR43591">
    <property type="entry name" value="METHYLTRANSFERASE"/>
    <property type="match status" value="1"/>
</dbReference>
<proteinExistence type="predicted"/>
<evidence type="ECO:0000313" key="3">
    <source>
        <dbReference type="Proteomes" id="UP000179069"/>
    </source>
</evidence>
<reference evidence="2 3" key="1">
    <citation type="journal article" date="2016" name="Nat. Commun.">
        <title>Thousands of microbial genomes shed light on interconnected biogeochemical processes in an aquifer system.</title>
        <authorList>
            <person name="Anantharaman K."/>
            <person name="Brown C.T."/>
            <person name="Hug L.A."/>
            <person name="Sharon I."/>
            <person name="Castelle C.J."/>
            <person name="Probst A.J."/>
            <person name="Thomas B.C."/>
            <person name="Singh A."/>
            <person name="Wilkins M.J."/>
            <person name="Karaoz U."/>
            <person name="Brodie E.L."/>
            <person name="Williams K.H."/>
            <person name="Hubbard S.S."/>
            <person name="Banfield J.F."/>
        </authorList>
    </citation>
    <scope>NUCLEOTIDE SEQUENCE [LARGE SCALE GENOMIC DNA]</scope>
</reference>
<dbReference type="InterPro" id="IPR029063">
    <property type="entry name" value="SAM-dependent_MTases_sf"/>
</dbReference>
<dbReference type="GO" id="GO:0008757">
    <property type="term" value="F:S-adenosylmethionine-dependent methyltransferase activity"/>
    <property type="evidence" value="ECO:0007669"/>
    <property type="project" value="InterPro"/>
</dbReference>
<dbReference type="EMBL" id="MHCI01000008">
    <property type="protein sequence ID" value="OGY16974.1"/>
    <property type="molecule type" value="Genomic_DNA"/>
</dbReference>
<dbReference type="Proteomes" id="UP000179069">
    <property type="component" value="Unassembled WGS sequence"/>
</dbReference>
<accession>A0A1G1VNP5</accession>
<dbReference type="SUPFAM" id="SSF53335">
    <property type="entry name" value="S-adenosyl-L-methionine-dependent methyltransferases"/>
    <property type="match status" value="1"/>
</dbReference>
<comment type="caution">
    <text evidence="2">The sequence shown here is derived from an EMBL/GenBank/DDBJ whole genome shotgun (WGS) entry which is preliminary data.</text>
</comment>
<evidence type="ECO:0000313" key="2">
    <source>
        <dbReference type="EMBL" id="OGY16974.1"/>
    </source>
</evidence>